<comment type="caution">
    <text evidence="2">The sequence shown here is derived from an EMBL/GenBank/DDBJ whole genome shotgun (WGS) entry which is preliminary data.</text>
</comment>
<dbReference type="Gene3D" id="3.30.1460.10">
    <property type="match status" value="1"/>
</dbReference>
<dbReference type="SUPFAM" id="SSF69635">
    <property type="entry name" value="Type III secretory system chaperone-like"/>
    <property type="match status" value="1"/>
</dbReference>
<dbReference type="GO" id="GO:0030254">
    <property type="term" value="P:protein secretion by the type III secretion system"/>
    <property type="evidence" value="ECO:0007669"/>
    <property type="project" value="InterPro"/>
</dbReference>
<evidence type="ECO:0000256" key="1">
    <source>
        <dbReference type="SAM" id="MobiDB-lite"/>
    </source>
</evidence>
<proteinExistence type="predicted"/>
<organism evidence="2 3">
    <name type="scientific">Proteobacteria bacterium 228</name>
    <dbReference type="NCBI Taxonomy" id="2083153"/>
    <lineage>
        <taxon>Bacteria</taxon>
        <taxon>Pseudomonadati</taxon>
        <taxon>Pseudomonadota</taxon>
    </lineage>
</organism>
<dbReference type="EMBL" id="PRLP01000032">
    <property type="protein sequence ID" value="PPC77532.1"/>
    <property type="molecule type" value="Genomic_DNA"/>
</dbReference>
<evidence type="ECO:0000313" key="3">
    <source>
        <dbReference type="Proteomes" id="UP000238196"/>
    </source>
</evidence>
<dbReference type="InterPro" id="IPR010261">
    <property type="entry name" value="Tir_chaperone"/>
</dbReference>
<name>A0A2S5KS83_9PROT</name>
<protein>
    <submittedName>
        <fullName evidence="2">Uncharacterized protein</fullName>
    </submittedName>
</protein>
<sequence>MSGQNATIIRERLAAWLASKGMGQLRFGEDDRCVVSDDQGLECLLWQPQGCTVLHVFLHLQSLDGQHDMDVLVFAMALNLDPSRVGELVLGYNPESQQLLASIRLDLAVLAFDQLDQRIESVLLQTSCLRDELDAFRLHRQTGQGRKPNAAAPLSLAQRSSLGW</sequence>
<reference evidence="2 3" key="1">
    <citation type="submission" date="2018-02" db="EMBL/GenBank/DDBJ databases">
        <title>novel marine gammaproteobacteria from coastal saline agro ecosystem.</title>
        <authorList>
            <person name="Krishnan R."/>
            <person name="Ramesh Kumar N."/>
        </authorList>
    </citation>
    <scope>NUCLEOTIDE SEQUENCE [LARGE SCALE GENOMIC DNA]</scope>
    <source>
        <strain evidence="2 3">228</strain>
    </source>
</reference>
<accession>A0A2S5KS83</accession>
<gene>
    <name evidence="2" type="ORF">C4K68_10040</name>
</gene>
<dbReference type="Proteomes" id="UP000238196">
    <property type="component" value="Unassembled WGS sequence"/>
</dbReference>
<dbReference type="OrthoDB" id="6957521at2"/>
<dbReference type="AlphaFoldDB" id="A0A2S5KS83"/>
<feature type="region of interest" description="Disordered" evidence="1">
    <location>
        <begin position="144"/>
        <end position="164"/>
    </location>
</feature>
<evidence type="ECO:0000313" key="2">
    <source>
        <dbReference type="EMBL" id="PPC77532.1"/>
    </source>
</evidence>
<dbReference type="Pfam" id="PF05932">
    <property type="entry name" value="CesT"/>
    <property type="match status" value="1"/>
</dbReference>